<feature type="active site" description="GMP-histidine intermediate" evidence="8">
    <location>
        <position position="388"/>
    </location>
</feature>
<dbReference type="Gene3D" id="3.90.1860.10">
    <property type="entry name" value="tRNA-splicing ligase RtcB"/>
    <property type="match status" value="1"/>
</dbReference>
<reference evidence="12 13" key="1">
    <citation type="submission" date="2015-09" db="EMBL/GenBank/DDBJ databases">
        <title>Bacillus cereus food isolates.</title>
        <authorList>
            <person name="Boekhorst J."/>
        </authorList>
    </citation>
    <scope>NUCLEOTIDE SEQUENCE [LARGE SCALE GENOMIC DNA]</scope>
    <source>
        <strain evidence="12 13">B4088</strain>
    </source>
</reference>
<evidence type="ECO:0000256" key="8">
    <source>
        <dbReference type="PIRSR" id="PIRSR601233-1"/>
    </source>
</evidence>
<comment type="caution">
    <text evidence="12">The sequence shown here is derived from an EMBL/GenBank/DDBJ whole genome shotgun (WGS) entry which is preliminary data.</text>
</comment>
<gene>
    <name evidence="11" type="primary">rtcB</name>
    <name evidence="12" type="ORF">B4088_0420</name>
</gene>
<evidence type="ECO:0000256" key="2">
    <source>
        <dbReference type="ARBA" id="ARBA00022723"/>
    </source>
</evidence>
<dbReference type="AlphaFoldDB" id="A0A162PGY6"/>
<evidence type="ECO:0000256" key="4">
    <source>
        <dbReference type="ARBA" id="ARBA00022800"/>
    </source>
</evidence>
<dbReference type="GO" id="GO:0006396">
    <property type="term" value="P:RNA processing"/>
    <property type="evidence" value="ECO:0007669"/>
    <property type="project" value="InterPro"/>
</dbReference>
<evidence type="ECO:0000256" key="6">
    <source>
        <dbReference type="ARBA" id="ARBA00023211"/>
    </source>
</evidence>
<evidence type="ECO:0000313" key="13">
    <source>
        <dbReference type="Proteomes" id="UP000076482"/>
    </source>
</evidence>
<comment type="similarity">
    <text evidence="11">Belongs to the RtcB family.</text>
</comment>
<dbReference type="PATRIC" id="fig|1396.535.peg.4170"/>
<dbReference type="GO" id="GO:0005525">
    <property type="term" value="F:GTP binding"/>
    <property type="evidence" value="ECO:0007669"/>
    <property type="project" value="UniProtKB-KW"/>
</dbReference>
<keyword evidence="6 10" id="KW-0464">Manganese</keyword>
<evidence type="ECO:0000256" key="3">
    <source>
        <dbReference type="ARBA" id="ARBA00022741"/>
    </source>
</evidence>
<feature type="binding site" evidence="10">
    <location>
        <position position="195"/>
    </location>
    <ligand>
        <name>Mn(2+)</name>
        <dbReference type="ChEBI" id="CHEBI:29035"/>
        <label>1</label>
    </ligand>
</feature>
<dbReference type="GO" id="GO:0170057">
    <property type="term" value="F:RNA ligase (GTP) activity"/>
    <property type="evidence" value="ECO:0007669"/>
    <property type="project" value="UniProtKB-EC"/>
</dbReference>
<keyword evidence="2 10" id="KW-0479">Metal-binding</keyword>
<proteinExistence type="inferred from homology"/>
<feature type="binding site" evidence="10">
    <location>
        <position position="227"/>
    </location>
    <ligand>
        <name>Mn(2+)</name>
        <dbReference type="ChEBI" id="CHEBI:29035"/>
        <label>2</label>
    </ligand>
</feature>
<dbReference type="PANTHER" id="PTHR11118:SF1">
    <property type="entry name" value="RNA-SPLICING LIGASE RTCB HOMOLOG"/>
    <property type="match status" value="1"/>
</dbReference>
<evidence type="ECO:0000256" key="5">
    <source>
        <dbReference type="ARBA" id="ARBA00023134"/>
    </source>
</evidence>
<feature type="binding site" evidence="9">
    <location>
        <begin position="388"/>
        <end position="391"/>
    </location>
    <ligand>
        <name>GMP</name>
        <dbReference type="ChEBI" id="CHEBI:58115"/>
    </ligand>
</feature>
<feature type="binding site" evidence="9">
    <location>
        <begin position="318"/>
        <end position="319"/>
    </location>
    <ligand>
        <name>GMP</name>
        <dbReference type="ChEBI" id="CHEBI:58115"/>
    </ligand>
</feature>
<comment type="cofactor">
    <cofactor evidence="10 11">
        <name>Mn(2+)</name>
        <dbReference type="ChEBI" id="CHEBI:29035"/>
    </cofactor>
    <text evidence="10 11">Binds 2 manganese ions per subunit.</text>
</comment>
<dbReference type="Proteomes" id="UP000076482">
    <property type="component" value="Unassembled WGS sequence"/>
</dbReference>
<evidence type="ECO:0000256" key="9">
    <source>
        <dbReference type="PIRSR" id="PIRSR601233-2"/>
    </source>
</evidence>
<feature type="binding site" evidence="9">
    <location>
        <begin position="194"/>
        <end position="198"/>
    </location>
    <ligand>
        <name>GMP</name>
        <dbReference type="ChEBI" id="CHEBI:58115"/>
    </ligand>
</feature>
<evidence type="ECO:0000256" key="11">
    <source>
        <dbReference type="RuleBase" id="RU371113"/>
    </source>
</evidence>
<dbReference type="EMBL" id="LJKE01000015">
    <property type="protein sequence ID" value="KZD71959.1"/>
    <property type="molecule type" value="Genomic_DNA"/>
</dbReference>
<keyword evidence="4" id="KW-0692">RNA repair</keyword>
<keyword evidence="5 9" id="KW-0342">GTP-binding</keyword>
<accession>A0A162PGY6</accession>
<sequence>MNHHTINVGNGNVHVFANETVFNQIESEVFVNAYHNLNIPNNHFFSYTPDVHPGKGTCVGTTAVWKESNAYISPSMVGSDIGCGMRVHITNLTKDDLQDVSVRRELLSKLETYIPTNKGRDTQFKNIKLENIVNNGLHGLPKSYVPDSYTPKQQTSLSHVESSKFSFQEDALDFVSNRMWGKSHSQLGTIGSSNHFLEIQYITISEENKHLAEKWGLKDGQVTIMIHTGSRAWGGMGSEYFTSKATEYMQSYDLGTGDPNIKFLPFHSGLGTHYYNFLLSALNYAVTNRHLIALAASEAFKDVFGPSFQSTALYDLMHNYALLETHDDTKYLIHRKGATRSLPADHPLVPSPFKETGHPSLIPGSMGTKSYIMVGLEQGDKNFYSICHGAGRKFSRSAAKEVLSIDSFRASMKIGEADEIVMNHTALEHVISEAPEAYKDVDEIVSSIEGAQLAKVVATCTPLIVMKGV</sequence>
<evidence type="ECO:0000256" key="1">
    <source>
        <dbReference type="ARBA" id="ARBA00022598"/>
    </source>
</evidence>
<organism evidence="12 13">
    <name type="scientific">Bacillus cereus</name>
    <dbReference type="NCBI Taxonomy" id="1396"/>
    <lineage>
        <taxon>Bacteria</taxon>
        <taxon>Bacillati</taxon>
        <taxon>Bacillota</taxon>
        <taxon>Bacilli</taxon>
        <taxon>Bacillales</taxon>
        <taxon>Bacillaceae</taxon>
        <taxon>Bacillus</taxon>
        <taxon>Bacillus cereus group</taxon>
    </lineage>
</organism>
<feature type="binding site" evidence="9">
    <location>
        <begin position="363"/>
        <end position="366"/>
    </location>
    <ligand>
        <name>GMP</name>
        <dbReference type="ChEBI" id="CHEBI:58115"/>
    </ligand>
</feature>
<dbReference type="SUPFAM" id="SSF103365">
    <property type="entry name" value="Hypothetical protein PH1602"/>
    <property type="match status" value="1"/>
</dbReference>
<dbReference type="GO" id="GO:0003972">
    <property type="term" value="F:RNA ligase (ATP) activity"/>
    <property type="evidence" value="ECO:0007669"/>
    <property type="project" value="TreeGrafter"/>
</dbReference>
<dbReference type="PANTHER" id="PTHR11118">
    <property type="entry name" value="RNA-SPLICING LIGASE RTCB HOMOLOG"/>
    <property type="match status" value="1"/>
</dbReference>
<dbReference type="InterPro" id="IPR036025">
    <property type="entry name" value="RtcB-like_sf"/>
</dbReference>
<feature type="binding site" evidence="10">
    <location>
        <position position="80"/>
    </location>
    <ligand>
        <name>Mn(2+)</name>
        <dbReference type="ChEBI" id="CHEBI:29035"/>
        <label>1</label>
    </ligand>
</feature>
<protein>
    <recommendedName>
        <fullName evidence="11">tRNA-splicing ligase RtcB</fullName>
        <ecNumber evidence="11">6.5.1.-</ecNumber>
    </recommendedName>
</protein>
<keyword evidence="1 11" id="KW-0436">Ligase</keyword>
<dbReference type="EC" id="6.5.1.-" evidence="11"/>
<feature type="binding site" evidence="10">
    <location>
        <position position="318"/>
    </location>
    <ligand>
        <name>Mn(2+)</name>
        <dbReference type="ChEBI" id="CHEBI:29035"/>
        <label>2</label>
    </ligand>
</feature>
<dbReference type="GO" id="GO:0042245">
    <property type="term" value="P:RNA repair"/>
    <property type="evidence" value="ECO:0007669"/>
    <property type="project" value="UniProtKB-KW"/>
</dbReference>
<comment type="catalytic activity">
    <reaction evidence="7">
        <text>a 3'-end 3'-phospho-ribonucleotide-RNA + a 5'-end dephospho-ribonucleoside-RNA + GTP = a ribonucleotidyl-ribonucleotide-RNA + GMP + diphosphate</text>
        <dbReference type="Rhea" id="RHEA:68076"/>
        <dbReference type="Rhea" id="RHEA-COMP:10463"/>
        <dbReference type="Rhea" id="RHEA-COMP:13936"/>
        <dbReference type="Rhea" id="RHEA-COMP:17355"/>
        <dbReference type="ChEBI" id="CHEBI:33019"/>
        <dbReference type="ChEBI" id="CHEBI:37565"/>
        <dbReference type="ChEBI" id="CHEBI:58115"/>
        <dbReference type="ChEBI" id="CHEBI:83062"/>
        <dbReference type="ChEBI" id="CHEBI:138284"/>
        <dbReference type="ChEBI" id="CHEBI:173118"/>
        <dbReference type="EC" id="6.5.1.8"/>
    </reaction>
</comment>
<feature type="binding site" evidence="9">
    <location>
        <position position="370"/>
    </location>
    <ligand>
        <name>GMP</name>
        <dbReference type="ChEBI" id="CHEBI:58115"/>
    </ligand>
</feature>
<comment type="subunit">
    <text evidence="11">Monomer.</text>
</comment>
<evidence type="ECO:0000313" key="12">
    <source>
        <dbReference type="EMBL" id="KZD71959.1"/>
    </source>
</evidence>
<dbReference type="RefSeq" id="WP_161940815.1">
    <property type="nucleotide sequence ID" value="NZ_LJKE01000015.1"/>
</dbReference>
<dbReference type="Pfam" id="PF01139">
    <property type="entry name" value="RtcB"/>
    <property type="match status" value="1"/>
</dbReference>
<evidence type="ECO:0000256" key="10">
    <source>
        <dbReference type="PIRSR" id="PIRSR601233-3"/>
    </source>
</evidence>
<keyword evidence="3 9" id="KW-0547">Nucleotide-binding</keyword>
<dbReference type="GO" id="GO:0046872">
    <property type="term" value="F:metal ion binding"/>
    <property type="evidence" value="ECO:0007669"/>
    <property type="project" value="UniProtKB-UniRule"/>
</dbReference>
<name>A0A162PGY6_BACCE</name>
<evidence type="ECO:0000256" key="7">
    <source>
        <dbReference type="ARBA" id="ARBA00047746"/>
    </source>
</evidence>
<feature type="binding site" evidence="9">
    <location>
        <position position="467"/>
    </location>
    <ligand>
        <name>GMP</name>
        <dbReference type="ChEBI" id="CHEBI:58115"/>
    </ligand>
</feature>
<dbReference type="InterPro" id="IPR001233">
    <property type="entry name" value="RtcB"/>
</dbReference>